<name>A0A7C9DQ84_OPUST</name>
<proteinExistence type="predicted"/>
<sequence length="120" mass="13765">MALFRAVRQAVVSSLLCFGEDSFTTLFNIRQVHENGGTPMASSLLINLINKVIKVWFILLTKLIAKDLQVLPIFWWKECPGSNSLLNSSNYVILSLIEEHARTRPDFAFYTFTRLIINHH</sequence>
<dbReference type="EMBL" id="GISG01128149">
    <property type="protein sequence ID" value="MBA4642369.1"/>
    <property type="molecule type" value="Transcribed_RNA"/>
</dbReference>
<organism evidence="1">
    <name type="scientific">Opuntia streptacantha</name>
    <name type="common">Prickly pear cactus</name>
    <name type="synonym">Opuntia cardona</name>
    <dbReference type="NCBI Taxonomy" id="393608"/>
    <lineage>
        <taxon>Eukaryota</taxon>
        <taxon>Viridiplantae</taxon>
        <taxon>Streptophyta</taxon>
        <taxon>Embryophyta</taxon>
        <taxon>Tracheophyta</taxon>
        <taxon>Spermatophyta</taxon>
        <taxon>Magnoliopsida</taxon>
        <taxon>eudicotyledons</taxon>
        <taxon>Gunneridae</taxon>
        <taxon>Pentapetalae</taxon>
        <taxon>Caryophyllales</taxon>
        <taxon>Cactineae</taxon>
        <taxon>Cactaceae</taxon>
        <taxon>Opuntioideae</taxon>
        <taxon>Opuntia</taxon>
    </lineage>
</organism>
<protein>
    <submittedName>
        <fullName evidence="1">Uncharacterized protein</fullName>
    </submittedName>
</protein>
<dbReference type="AlphaFoldDB" id="A0A7C9DQ84"/>
<accession>A0A7C9DQ84</accession>
<reference evidence="1" key="2">
    <citation type="submission" date="2020-07" db="EMBL/GenBank/DDBJ databases">
        <authorList>
            <person name="Vera ALvarez R."/>
            <person name="Arias-Moreno D.M."/>
            <person name="Jimenez-Jacinto V."/>
            <person name="Jimenez-Bremont J.F."/>
            <person name="Swaminathan K."/>
            <person name="Moose S.P."/>
            <person name="Guerrero-Gonzalez M.L."/>
            <person name="Marino-Ramirez L."/>
            <person name="Landsman D."/>
            <person name="Rodriguez-Kessler M."/>
            <person name="Delgado-Sanchez P."/>
        </authorList>
    </citation>
    <scope>NUCLEOTIDE SEQUENCE</scope>
    <source>
        <tissue evidence="1">Cladode</tissue>
    </source>
</reference>
<reference evidence="1" key="1">
    <citation type="journal article" date="2013" name="J. Plant Res.">
        <title>Effect of fungi and light on seed germination of three Opuntia species from semiarid lands of central Mexico.</title>
        <authorList>
            <person name="Delgado-Sanchez P."/>
            <person name="Jimenez-Bremont J.F."/>
            <person name="Guerrero-Gonzalez Mde L."/>
            <person name="Flores J."/>
        </authorList>
    </citation>
    <scope>NUCLEOTIDE SEQUENCE</scope>
    <source>
        <tissue evidence="1">Cladode</tissue>
    </source>
</reference>
<evidence type="ECO:0000313" key="1">
    <source>
        <dbReference type="EMBL" id="MBA4642369.1"/>
    </source>
</evidence>